<gene>
    <name evidence="9" type="ORF">GCM10011578_005570</name>
</gene>
<evidence type="ECO:0000256" key="4">
    <source>
        <dbReference type="ARBA" id="ARBA00022898"/>
    </source>
</evidence>
<dbReference type="InterPro" id="IPR015424">
    <property type="entry name" value="PyrdxlP-dep_Trfase"/>
</dbReference>
<evidence type="ECO:0000313" key="10">
    <source>
        <dbReference type="Proteomes" id="UP000653411"/>
    </source>
</evidence>
<dbReference type="AlphaFoldDB" id="A0A917UFD1"/>
<evidence type="ECO:0000313" key="9">
    <source>
        <dbReference type="EMBL" id="GGM88871.1"/>
    </source>
</evidence>
<keyword evidence="3" id="KW-0808">Transferase</keyword>
<protein>
    <submittedName>
        <fullName evidence="9">Aminotransferase DegT</fullName>
    </submittedName>
</protein>
<dbReference type="CDD" id="cd00616">
    <property type="entry name" value="AHBA_syn"/>
    <property type="match status" value="1"/>
</dbReference>
<evidence type="ECO:0000256" key="5">
    <source>
        <dbReference type="ARBA" id="ARBA00038398"/>
    </source>
</evidence>
<dbReference type="Proteomes" id="UP000653411">
    <property type="component" value="Unassembled WGS sequence"/>
</dbReference>
<dbReference type="RefSeq" id="WP_189260888.1">
    <property type="nucleotide sequence ID" value="NZ_BMML01000001.1"/>
</dbReference>
<feature type="region of interest" description="Disordered" evidence="8">
    <location>
        <begin position="1"/>
        <end position="29"/>
    </location>
</feature>
<accession>A0A917UFD1</accession>
<dbReference type="InterPro" id="IPR000653">
    <property type="entry name" value="DegT/StrS_aminotransferase"/>
</dbReference>
<comment type="caution">
    <text evidence="9">The sequence shown here is derived from an EMBL/GenBank/DDBJ whole genome shotgun (WGS) entry which is preliminary data.</text>
</comment>
<dbReference type="SUPFAM" id="SSF53383">
    <property type="entry name" value="PLP-dependent transferases"/>
    <property type="match status" value="1"/>
</dbReference>
<dbReference type="InterPro" id="IPR015421">
    <property type="entry name" value="PyrdxlP-dep_Trfase_major"/>
</dbReference>
<feature type="active site" description="Proton acceptor" evidence="6">
    <location>
        <position position="203"/>
    </location>
</feature>
<reference evidence="9" key="2">
    <citation type="submission" date="2020-09" db="EMBL/GenBank/DDBJ databases">
        <authorList>
            <person name="Sun Q."/>
            <person name="Zhou Y."/>
        </authorList>
    </citation>
    <scope>NUCLEOTIDE SEQUENCE</scope>
    <source>
        <strain evidence="9">CGMCC 4.7110</strain>
    </source>
</reference>
<evidence type="ECO:0000256" key="2">
    <source>
        <dbReference type="ARBA" id="ARBA00022576"/>
    </source>
</evidence>
<keyword evidence="10" id="KW-1185">Reference proteome</keyword>
<evidence type="ECO:0000256" key="6">
    <source>
        <dbReference type="PIRSR" id="PIRSR000390-1"/>
    </source>
</evidence>
<proteinExistence type="inferred from homology"/>
<dbReference type="PANTHER" id="PTHR30244:SF34">
    <property type="entry name" value="DTDP-4-AMINO-4,6-DIDEOXYGALACTOSE TRANSAMINASE"/>
    <property type="match status" value="1"/>
</dbReference>
<dbReference type="GO" id="GO:0008483">
    <property type="term" value="F:transaminase activity"/>
    <property type="evidence" value="ECO:0007669"/>
    <property type="project" value="UniProtKB-KW"/>
</dbReference>
<evidence type="ECO:0000256" key="7">
    <source>
        <dbReference type="PIRSR" id="PIRSR000390-2"/>
    </source>
</evidence>
<keyword evidence="4 7" id="KW-0663">Pyridoxal phosphate</keyword>
<feature type="modified residue" description="N6-(pyridoxal phosphate)lysine" evidence="7">
    <location>
        <position position="203"/>
    </location>
</feature>
<evidence type="ECO:0000256" key="3">
    <source>
        <dbReference type="ARBA" id="ARBA00022679"/>
    </source>
</evidence>
<dbReference type="EMBL" id="BMML01000001">
    <property type="protein sequence ID" value="GGM88871.1"/>
    <property type="molecule type" value="Genomic_DNA"/>
</dbReference>
<dbReference type="InterPro" id="IPR015422">
    <property type="entry name" value="PyrdxlP-dep_Trfase_small"/>
</dbReference>
<dbReference type="PIRSF" id="PIRSF000390">
    <property type="entry name" value="PLP_StrS"/>
    <property type="match status" value="1"/>
</dbReference>
<dbReference type="Gene3D" id="3.40.640.10">
    <property type="entry name" value="Type I PLP-dependent aspartate aminotransferase-like (Major domain)"/>
    <property type="match status" value="1"/>
</dbReference>
<organism evidence="9 10">
    <name type="scientific">Streptomyces fuscichromogenes</name>
    <dbReference type="NCBI Taxonomy" id="1324013"/>
    <lineage>
        <taxon>Bacteria</taxon>
        <taxon>Bacillati</taxon>
        <taxon>Actinomycetota</taxon>
        <taxon>Actinomycetes</taxon>
        <taxon>Kitasatosporales</taxon>
        <taxon>Streptomycetaceae</taxon>
        <taxon>Streptomyces</taxon>
    </lineage>
</organism>
<dbReference type="Pfam" id="PF01041">
    <property type="entry name" value="DegT_DnrJ_EryC1"/>
    <property type="match status" value="1"/>
</dbReference>
<dbReference type="GO" id="GO:0030170">
    <property type="term" value="F:pyridoxal phosphate binding"/>
    <property type="evidence" value="ECO:0007669"/>
    <property type="project" value="TreeGrafter"/>
</dbReference>
<evidence type="ECO:0000256" key="8">
    <source>
        <dbReference type="SAM" id="MobiDB-lite"/>
    </source>
</evidence>
<sequence length="430" mass="46806">MPPPHTTTLALLGGEPTTSRLPDPQPRPPTEEDLALVTAMLRRGEGAYVGDEGQVRELESEFGQLVGARHALAVNSGTSALYSAFFGIGLEPGDEVLAPTYTFLATVMPLFAVNAVPVLADVDERTGNLDPADLERHLTPRTRAIVVTHLNGVPADMPALTAFARRHQLALVEDCSQAHGAICAGKHVGSFGDAAAFSLQAKKTVSAGTGGILLTNDQRVYERAVMLGHFLDRAEQAVTSDEYARFASTGFGHNLRMHPVGAALARGSLRALPETLRIRKANYDLLDQLLTGIPGLCPPVREPYMDELGYYSYQPLYVPEELGGLSAELFVRAAVAEGVPLSKPRSAPLHCTPVFTDPSWHSRTFTPHAGTDRGYRHYRTEQFPGSLRYLERALRLPVYSTDIRDHAERWAQALAKVATQAHVLRAYESR</sequence>
<dbReference type="GO" id="GO:0000271">
    <property type="term" value="P:polysaccharide biosynthetic process"/>
    <property type="evidence" value="ECO:0007669"/>
    <property type="project" value="TreeGrafter"/>
</dbReference>
<reference evidence="9" key="1">
    <citation type="journal article" date="2014" name="Int. J. Syst. Evol. Microbiol.">
        <title>Complete genome sequence of Corynebacterium casei LMG S-19264T (=DSM 44701T), isolated from a smear-ripened cheese.</title>
        <authorList>
            <consortium name="US DOE Joint Genome Institute (JGI-PGF)"/>
            <person name="Walter F."/>
            <person name="Albersmeier A."/>
            <person name="Kalinowski J."/>
            <person name="Ruckert C."/>
        </authorList>
    </citation>
    <scope>NUCLEOTIDE SEQUENCE</scope>
    <source>
        <strain evidence="9">CGMCC 4.7110</strain>
    </source>
</reference>
<comment type="cofactor">
    <cofactor evidence="1">
        <name>pyridoxal 5'-phosphate</name>
        <dbReference type="ChEBI" id="CHEBI:597326"/>
    </cofactor>
</comment>
<evidence type="ECO:0000256" key="1">
    <source>
        <dbReference type="ARBA" id="ARBA00001933"/>
    </source>
</evidence>
<comment type="similarity">
    <text evidence="5">Belongs to the DegT/DnrJ/EryC1 family. L-glutamine:2-deoxy-scyllo-inosose/scyllo-inosose aminotransferase subfamily.</text>
</comment>
<dbReference type="Gene3D" id="3.90.1150.10">
    <property type="entry name" value="Aspartate Aminotransferase, domain 1"/>
    <property type="match status" value="1"/>
</dbReference>
<dbReference type="PANTHER" id="PTHR30244">
    <property type="entry name" value="TRANSAMINASE"/>
    <property type="match status" value="1"/>
</dbReference>
<name>A0A917UFD1_9ACTN</name>
<keyword evidence="2 9" id="KW-0032">Aminotransferase</keyword>